<reference evidence="2 3" key="2">
    <citation type="submission" date="2012-02" db="EMBL/GenBank/DDBJ databases">
        <title>Improved High-Quality Draft sequence of Desulfobacter postgatei 2ac9.</title>
        <authorList>
            <consortium name="US DOE Joint Genome Institute"/>
            <person name="Lucas S."/>
            <person name="Han J."/>
            <person name="Lapidus A."/>
            <person name="Cheng J.-F."/>
            <person name="Goodwin L."/>
            <person name="Pitluck S."/>
            <person name="Peters L."/>
            <person name="Ovchinnikova G."/>
            <person name="Held B."/>
            <person name="Detter J.C."/>
            <person name="Han C."/>
            <person name="Tapia R."/>
            <person name="Land M."/>
            <person name="Hauser L."/>
            <person name="Kyrpides N."/>
            <person name="Ivanova N."/>
            <person name="Pagani I."/>
            <person name="Orellana R."/>
            <person name="Lovley D."/>
            <person name="Woyke T."/>
        </authorList>
    </citation>
    <scope>NUCLEOTIDE SEQUENCE [LARGE SCALE GENOMIC DNA]</scope>
    <source>
        <strain evidence="2 3">2ac9</strain>
    </source>
</reference>
<keyword evidence="3" id="KW-1185">Reference proteome</keyword>
<keyword evidence="1" id="KW-0812">Transmembrane</keyword>
<accession>I5AZY5</accession>
<dbReference type="OrthoDB" id="9787143at2"/>
<organism evidence="2 3">
    <name type="scientific">Desulfobacter postgatei 2ac9</name>
    <dbReference type="NCBI Taxonomy" id="879212"/>
    <lineage>
        <taxon>Bacteria</taxon>
        <taxon>Pseudomonadati</taxon>
        <taxon>Thermodesulfobacteriota</taxon>
        <taxon>Desulfobacteria</taxon>
        <taxon>Desulfobacterales</taxon>
        <taxon>Desulfobacteraceae</taxon>
        <taxon>Desulfobacter</taxon>
    </lineage>
</organism>
<dbReference type="Proteomes" id="UP000005778">
    <property type="component" value="Chromosome"/>
</dbReference>
<dbReference type="EMBL" id="CM001488">
    <property type="protein sequence ID" value="EIM62798.1"/>
    <property type="molecule type" value="Genomic_DNA"/>
</dbReference>
<reference evidence="2 3" key="1">
    <citation type="submission" date="2011-09" db="EMBL/GenBank/DDBJ databases">
        <authorList>
            <consortium name="US DOE Joint Genome Institute (JGI-PGF)"/>
            <person name="Lucas S."/>
            <person name="Han J."/>
            <person name="Lapidus A."/>
            <person name="Cheng J.-F."/>
            <person name="Goodwin L."/>
            <person name="Pitluck S."/>
            <person name="Peters L."/>
            <person name="Land M.L."/>
            <person name="Hauser L."/>
            <person name="Orellana R."/>
            <person name="Lovley D."/>
            <person name="Woyke T.J."/>
        </authorList>
    </citation>
    <scope>NUCLEOTIDE SEQUENCE [LARGE SCALE GENOMIC DNA]</scope>
    <source>
        <strain evidence="2 3">2ac9</strain>
    </source>
</reference>
<dbReference type="HOGENOM" id="CLU_141515_0_0_7"/>
<evidence type="ECO:0000256" key="1">
    <source>
        <dbReference type="SAM" id="Phobius"/>
    </source>
</evidence>
<sequence length="155" mass="17654">MNNLFPRWLNRILLAVITLLALTGMAQMPIFKRYYIADIPGLGWLAAFYTTHKIHYIAAAVFLALIFWMATVYLLNHRKTWRLTAMGWVRLVILALIVVTGMLRTVKNLPDHGFSPMTVMLVDWTHLAAAMLLGVTAILARVGPWHRNGVYATRH</sequence>
<feature type="transmembrane region" description="Helical" evidence="1">
    <location>
        <begin position="54"/>
        <end position="75"/>
    </location>
</feature>
<evidence type="ECO:0000313" key="2">
    <source>
        <dbReference type="EMBL" id="EIM62798.1"/>
    </source>
</evidence>
<dbReference type="RefSeq" id="WP_004071581.1">
    <property type="nucleotide sequence ID" value="NZ_CM001488.1"/>
</dbReference>
<dbReference type="AlphaFoldDB" id="I5AZY5"/>
<keyword evidence="1" id="KW-1133">Transmembrane helix</keyword>
<proteinExistence type="predicted"/>
<protein>
    <recommendedName>
        <fullName evidence="4">FeS-binding protein</fullName>
    </recommendedName>
</protein>
<evidence type="ECO:0008006" key="4">
    <source>
        <dbReference type="Google" id="ProtNLM"/>
    </source>
</evidence>
<name>I5AZY5_9BACT</name>
<evidence type="ECO:0000313" key="3">
    <source>
        <dbReference type="Proteomes" id="UP000005778"/>
    </source>
</evidence>
<dbReference type="eggNOG" id="COG0437">
    <property type="taxonomic scope" value="Bacteria"/>
</dbReference>
<feature type="transmembrane region" description="Helical" evidence="1">
    <location>
        <begin position="87"/>
        <end position="104"/>
    </location>
</feature>
<feature type="transmembrane region" description="Helical" evidence="1">
    <location>
        <begin position="124"/>
        <end position="142"/>
    </location>
</feature>
<dbReference type="STRING" id="879212.DespoDRAFT_00814"/>
<keyword evidence="1" id="KW-0472">Membrane</keyword>
<gene>
    <name evidence="2" type="ORF">DespoDRAFT_00814</name>
</gene>